<evidence type="ECO:0000256" key="1">
    <source>
        <dbReference type="ARBA" id="ARBA00023015"/>
    </source>
</evidence>
<dbReference type="AlphaFoldDB" id="A0ABD4R957"/>
<keyword evidence="2" id="KW-0238">DNA-binding</keyword>
<dbReference type="PROSITE" id="PS00894">
    <property type="entry name" value="HTH_DEOR_1"/>
    <property type="match status" value="1"/>
</dbReference>
<evidence type="ECO:0000256" key="2">
    <source>
        <dbReference type="ARBA" id="ARBA00023125"/>
    </source>
</evidence>
<accession>A0ABD4R957</accession>
<reference evidence="5 6" key="1">
    <citation type="journal article" date="2021" name="Clin. Infect. Dis.">
        <title>Rapid development of cefiderocol resistance in carbapenem-resistant Enterobacter cloacae during therapy is associated with heterogeneous mutations in the catecholate siderophore receptor cira.</title>
        <authorList>
            <person name="Klein S."/>
            <person name="Boutin S."/>
            <person name="Kocer K."/>
            <person name="Fiedler M.O."/>
            <person name="Storzinger D."/>
            <person name="Weigand M.A."/>
            <person name="Tan B."/>
            <person name="Richter D."/>
            <person name="Rupp C."/>
            <person name="Mieth M."/>
            <person name="Mehrabi A."/>
            <person name="Hackert T."/>
            <person name="Zimmermann S."/>
            <person name="Heeg K."/>
            <person name="Nurjadi D."/>
        </authorList>
    </citation>
    <scope>NUCLEOTIDE SEQUENCE [LARGE SCALE GENOMIC DNA]</scope>
    <source>
        <strain evidence="5 6">BK34275</strain>
    </source>
</reference>
<sequence>MTQAERRHDRLAVRLSLIISRLVAGETLNMARLAAVFGVSVRTLRRDFRERLMYLDLEYRRGQYRLRSTGGGVQVRQQLLTCLLERHYGLTLNDTPFHDDASTQEYIEAGITLADAVNFLVERYELVRTDRKGFTWQEQTPLLTATDILRARRATGLMNT</sequence>
<dbReference type="PROSITE" id="PS51000">
    <property type="entry name" value="HTH_DEOR_2"/>
    <property type="match status" value="1"/>
</dbReference>
<organism evidence="5 6">
    <name type="scientific">Enterobacter roggenkampii</name>
    <dbReference type="NCBI Taxonomy" id="1812935"/>
    <lineage>
        <taxon>Bacteria</taxon>
        <taxon>Pseudomonadati</taxon>
        <taxon>Pseudomonadota</taxon>
        <taxon>Gammaproteobacteria</taxon>
        <taxon>Enterobacterales</taxon>
        <taxon>Enterobacteriaceae</taxon>
        <taxon>Enterobacter</taxon>
        <taxon>Enterobacter cloacae complex</taxon>
    </lineage>
</organism>
<feature type="domain" description="HTH deoR-type" evidence="4">
    <location>
        <begin position="11"/>
        <end position="74"/>
    </location>
</feature>
<keyword evidence="1" id="KW-0805">Transcription regulation</keyword>
<dbReference type="InterPro" id="IPR001034">
    <property type="entry name" value="DeoR_HTH"/>
</dbReference>
<dbReference type="Pfam" id="PF08220">
    <property type="entry name" value="HTH_DeoR"/>
    <property type="match status" value="1"/>
</dbReference>
<proteinExistence type="predicted"/>
<evidence type="ECO:0000256" key="3">
    <source>
        <dbReference type="ARBA" id="ARBA00023163"/>
    </source>
</evidence>
<evidence type="ECO:0000313" key="6">
    <source>
        <dbReference type="Proteomes" id="UP000813349"/>
    </source>
</evidence>
<dbReference type="GO" id="GO:0003677">
    <property type="term" value="F:DNA binding"/>
    <property type="evidence" value="ECO:0007669"/>
    <property type="project" value="UniProtKB-KW"/>
</dbReference>
<dbReference type="EMBL" id="JAFKCP010000012">
    <property type="protein sequence ID" value="MBU3768371.1"/>
    <property type="molecule type" value="Genomic_DNA"/>
</dbReference>
<dbReference type="Pfam" id="PF06755">
    <property type="entry name" value="CbtA_toxin"/>
    <property type="match status" value="1"/>
</dbReference>
<gene>
    <name evidence="5" type="ORF">J0A64_17375</name>
</gene>
<keyword evidence="3" id="KW-0804">Transcription</keyword>
<dbReference type="InterPro" id="IPR018356">
    <property type="entry name" value="Tscrpt_reg_HTH_DeoR_CS"/>
</dbReference>
<evidence type="ECO:0000313" key="5">
    <source>
        <dbReference type="EMBL" id="MBU3768371.1"/>
    </source>
</evidence>
<protein>
    <submittedName>
        <fullName evidence="5">DeoR family transcriptional regulator</fullName>
    </submittedName>
</protein>
<name>A0ABD4R957_9ENTR</name>
<evidence type="ECO:0000259" key="4">
    <source>
        <dbReference type="PROSITE" id="PS51000"/>
    </source>
</evidence>
<dbReference type="Proteomes" id="UP000813349">
    <property type="component" value="Unassembled WGS sequence"/>
</dbReference>
<dbReference type="InterPro" id="IPR009610">
    <property type="entry name" value="CbtA_toxin"/>
</dbReference>
<comment type="caution">
    <text evidence="5">The sequence shown here is derived from an EMBL/GenBank/DDBJ whole genome shotgun (WGS) entry which is preliminary data.</text>
</comment>